<dbReference type="PROSITE" id="PS50889">
    <property type="entry name" value="S4"/>
    <property type="match status" value="1"/>
</dbReference>
<evidence type="ECO:0000256" key="5">
    <source>
        <dbReference type="ARBA" id="ARBA00022840"/>
    </source>
</evidence>
<dbReference type="PROSITE" id="PS00211">
    <property type="entry name" value="ABC_TRANSPORTER_1"/>
    <property type="match status" value="1"/>
</dbReference>
<keyword evidence="12" id="KW-1185">Reference proteome</keyword>
<dbReference type="InterPro" id="IPR003439">
    <property type="entry name" value="ABC_transporter-like_ATP-bd"/>
</dbReference>
<keyword evidence="3" id="KW-0410">Iron transport</keyword>
<evidence type="ECO:0000259" key="10">
    <source>
        <dbReference type="PROSITE" id="PS50893"/>
    </source>
</evidence>
<dbReference type="PANTHER" id="PTHR42781">
    <property type="entry name" value="SPERMIDINE/PUTRESCINE IMPORT ATP-BINDING PROTEIN POTA"/>
    <property type="match status" value="1"/>
</dbReference>
<evidence type="ECO:0000256" key="1">
    <source>
        <dbReference type="ARBA" id="ARBA00022448"/>
    </source>
</evidence>
<evidence type="ECO:0000256" key="8">
    <source>
        <dbReference type="ARBA" id="ARBA00023136"/>
    </source>
</evidence>
<dbReference type="CDD" id="cd03259">
    <property type="entry name" value="ABC_Carb_Solutes_like"/>
    <property type="match status" value="1"/>
</dbReference>
<dbReference type="SMART" id="SM00382">
    <property type="entry name" value="AAA"/>
    <property type="match status" value="1"/>
</dbReference>
<dbReference type="InterPro" id="IPR015853">
    <property type="entry name" value="ABC_transpr_FbpC"/>
</dbReference>
<name>A0ABY4H672_9BACI</name>
<dbReference type="RefSeq" id="WP_245029458.1">
    <property type="nucleotide sequence ID" value="NZ_CP095075.1"/>
</dbReference>
<dbReference type="EMBL" id="CP095075">
    <property type="protein sequence ID" value="UOR10356.1"/>
    <property type="molecule type" value="Genomic_DNA"/>
</dbReference>
<proteinExistence type="predicted"/>
<dbReference type="Proteomes" id="UP000830326">
    <property type="component" value="Chromosome"/>
</dbReference>
<keyword evidence="4" id="KW-0547">Nucleotide-binding</keyword>
<accession>A0ABY4H672</accession>
<keyword evidence="5 11" id="KW-0067">ATP-binding</keyword>
<evidence type="ECO:0000256" key="7">
    <source>
        <dbReference type="ARBA" id="ARBA00023065"/>
    </source>
</evidence>
<reference evidence="11" key="1">
    <citation type="submission" date="2022-04" db="EMBL/GenBank/DDBJ databases">
        <title>Halobacillus sp. isolated from saltern.</title>
        <authorList>
            <person name="Won M."/>
            <person name="Lee C.-M."/>
            <person name="Woen H.-Y."/>
            <person name="Kwon S.-W."/>
        </authorList>
    </citation>
    <scope>NUCLEOTIDE SEQUENCE</scope>
    <source>
        <strain evidence="11">SSHM10-5</strain>
    </source>
</reference>
<dbReference type="PROSITE" id="PS50893">
    <property type="entry name" value="ABC_TRANSPORTER_2"/>
    <property type="match status" value="1"/>
</dbReference>
<keyword evidence="1" id="KW-0813">Transport</keyword>
<dbReference type="InterPro" id="IPR050093">
    <property type="entry name" value="ABC_SmlMolc_Importer"/>
</dbReference>
<keyword evidence="7" id="KW-0406">Ion transport</keyword>
<dbReference type="Gene3D" id="3.40.50.300">
    <property type="entry name" value="P-loop containing nucleotide triphosphate hydrolases"/>
    <property type="match status" value="1"/>
</dbReference>
<keyword evidence="8" id="KW-0472">Membrane</keyword>
<evidence type="ECO:0000313" key="11">
    <source>
        <dbReference type="EMBL" id="UOR10356.1"/>
    </source>
</evidence>
<dbReference type="InterPro" id="IPR003593">
    <property type="entry name" value="AAA+_ATPase"/>
</dbReference>
<dbReference type="GO" id="GO:0005524">
    <property type="term" value="F:ATP binding"/>
    <property type="evidence" value="ECO:0007669"/>
    <property type="project" value="UniProtKB-KW"/>
</dbReference>
<evidence type="ECO:0000256" key="3">
    <source>
        <dbReference type="ARBA" id="ARBA00022496"/>
    </source>
</evidence>
<keyword evidence="2" id="KW-1003">Cell membrane</keyword>
<gene>
    <name evidence="11" type="ORF">MUO15_11655</name>
</gene>
<evidence type="ECO:0000256" key="9">
    <source>
        <dbReference type="PROSITE-ProRule" id="PRU00182"/>
    </source>
</evidence>
<feature type="domain" description="ABC transporter" evidence="10">
    <location>
        <begin position="5"/>
        <end position="232"/>
    </location>
</feature>
<evidence type="ECO:0000256" key="4">
    <source>
        <dbReference type="ARBA" id="ARBA00022741"/>
    </source>
</evidence>
<dbReference type="SUPFAM" id="SSF52540">
    <property type="entry name" value="P-loop containing nucleoside triphosphate hydrolases"/>
    <property type="match status" value="1"/>
</dbReference>
<evidence type="ECO:0000256" key="6">
    <source>
        <dbReference type="ARBA" id="ARBA00023004"/>
    </source>
</evidence>
<protein>
    <submittedName>
        <fullName evidence="11">ABC transporter ATP-binding protein</fullName>
    </submittedName>
</protein>
<dbReference type="PANTHER" id="PTHR42781:SF4">
    <property type="entry name" value="SPERMIDINE_PUTRESCINE IMPORT ATP-BINDING PROTEIN POTA"/>
    <property type="match status" value="1"/>
</dbReference>
<organism evidence="11 12">
    <name type="scientific">Halobacillus amylolyticus</name>
    <dbReference type="NCBI Taxonomy" id="2932259"/>
    <lineage>
        <taxon>Bacteria</taxon>
        <taxon>Bacillati</taxon>
        <taxon>Bacillota</taxon>
        <taxon>Bacilli</taxon>
        <taxon>Bacillales</taxon>
        <taxon>Bacillaceae</taxon>
        <taxon>Halobacillus</taxon>
    </lineage>
</organism>
<dbReference type="Pfam" id="PF00005">
    <property type="entry name" value="ABC_tran"/>
    <property type="match status" value="1"/>
</dbReference>
<keyword evidence="6" id="KW-0408">Iron</keyword>
<sequence length="321" mass="35740">MTYVIDVTQLHKRFGETEIVKDVNFQLEKGELISVVGPSGSGKTTLLRILAGLEPATSGTVLLNGKDVTGRKANARNIGLVFQQPLLFPHMTVMENISYGVKVAGNKAGDKTKNLLQAISLSDYGGRFPSELSGGQQQRVALARAIATEPEVLLLDEPFSSLDTQLREELRYWVRNLLKNHRITAIFVTHDLEEAMVMGDRIALFNEGIFQQFAEADEIHKQPANPFVARFLKGHLVLNEEQYSPISALTLTEPAKEHKAFTAELLHTTYSQGQKLGHLFIEEIDEKITLPLTVNEHRGTFSIYLPLERICSFTTRTGSPL</sequence>
<evidence type="ECO:0000313" key="12">
    <source>
        <dbReference type="Proteomes" id="UP000830326"/>
    </source>
</evidence>
<dbReference type="InterPro" id="IPR017871">
    <property type="entry name" value="ABC_transporter-like_CS"/>
</dbReference>
<dbReference type="InterPro" id="IPR027417">
    <property type="entry name" value="P-loop_NTPase"/>
</dbReference>
<keyword evidence="9" id="KW-0694">RNA-binding</keyword>
<evidence type="ECO:0000256" key="2">
    <source>
        <dbReference type="ARBA" id="ARBA00022475"/>
    </source>
</evidence>